<sequence length="71" mass="8067">MSDGRVASESLSLHESVMQIEPGNFYFVTDGLIRCAQLSIYSNLYLFYSFSGLPMLRHLHIDPELKIRAST</sequence>
<name>A0A4C2A7Z5_EUMVA</name>
<evidence type="ECO:0000313" key="1">
    <source>
        <dbReference type="EMBL" id="GBP95299.1"/>
    </source>
</evidence>
<reference evidence="1 2" key="1">
    <citation type="journal article" date="2019" name="Commun. Biol.">
        <title>The bagworm genome reveals a unique fibroin gene that provides high tensile strength.</title>
        <authorList>
            <person name="Kono N."/>
            <person name="Nakamura H."/>
            <person name="Ohtoshi R."/>
            <person name="Tomita M."/>
            <person name="Numata K."/>
            <person name="Arakawa K."/>
        </authorList>
    </citation>
    <scope>NUCLEOTIDE SEQUENCE [LARGE SCALE GENOMIC DNA]</scope>
</reference>
<evidence type="ECO:0000313" key="2">
    <source>
        <dbReference type="Proteomes" id="UP000299102"/>
    </source>
</evidence>
<dbReference type="EMBL" id="BGZK01002611">
    <property type="protein sequence ID" value="GBP95299.1"/>
    <property type="molecule type" value="Genomic_DNA"/>
</dbReference>
<dbReference type="AlphaFoldDB" id="A0A4C2A7Z5"/>
<comment type="caution">
    <text evidence="1">The sequence shown here is derived from an EMBL/GenBank/DDBJ whole genome shotgun (WGS) entry which is preliminary data.</text>
</comment>
<proteinExistence type="predicted"/>
<accession>A0A4C2A7Z5</accession>
<organism evidence="1 2">
    <name type="scientific">Eumeta variegata</name>
    <name type="common">Bagworm moth</name>
    <name type="synonym">Eumeta japonica</name>
    <dbReference type="NCBI Taxonomy" id="151549"/>
    <lineage>
        <taxon>Eukaryota</taxon>
        <taxon>Metazoa</taxon>
        <taxon>Ecdysozoa</taxon>
        <taxon>Arthropoda</taxon>
        <taxon>Hexapoda</taxon>
        <taxon>Insecta</taxon>
        <taxon>Pterygota</taxon>
        <taxon>Neoptera</taxon>
        <taxon>Endopterygota</taxon>
        <taxon>Lepidoptera</taxon>
        <taxon>Glossata</taxon>
        <taxon>Ditrysia</taxon>
        <taxon>Tineoidea</taxon>
        <taxon>Psychidae</taxon>
        <taxon>Oiketicinae</taxon>
        <taxon>Eumeta</taxon>
    </lineage>
</organism>
<gene>
    <name evidence="1" type="ORF">EVAR_68947_1</name>
</gene>
<keyword evidence="2" id="KW-1185">Reference proteome</keyword>
<dbReference type="Proteomes" id="UP000299102">
    <property type="component" value="Unassembled WGS sequence"/>
</dbReference>
<protein>
    <submittedName>
        <fullName evidence="1">Uncharacterized protein</fullName>
    </submittedName>
</protein>